<dbReference type="EMBL" id="PGOL01000107">
    <property type="protein sequence ID" value="PKI76897.1"/>
    <property type="molecule type" value="Genomic_DNA"/>
</dbReference>
<feature type="region of interest" description="Disordered" evidence="1">
    <location>
        <begin position="71"/>
        <end position="92"/>
    </location>
</feature>
<comment type="caution">
    <text evidence="2">The sequence shown here is derived from an EMBL/GenBank/DDBJ whole genome shotgun (WGS) entry which is preliminary data.</text>
</comment>
<evidence type="ECO:0000313" key="2">
    <source>
        <dbReference type="EMBL" id="PKI76897.1"/>
    </source>
</evidence>
<sequence length="92" mass="10503">MTRSLDELSRRDLHLPDYPAFYSEASPSNSVKAHSPGDTDVRPWHNELFNLQYLSNQNSNTPPHYLAEEVNEEKDPEVQMAKAGRIMPPPEP</sequence>
<keyword evidence="3" id="KW-1185">Reference proteome</keyword>
<name>A0A2I0L868_PUNGR</name>
<organism evidence="2 3">
    <name type="scientific">Punica granatum</name>
    <name type="common">Pomegranate</name>
    <dbReference type="NCBI Taxonomy" id="22663"/>
    <lineage>
        <taxon>Eukaryota</taxon>
        <taxon>Viridiplantae</taxon>
        <taxon>Streptophyta</taxon>
        <taxon>Embryophyta</taxon>
        <taxon>Tracheophyta</taxon>
        <taxon>Spermatophyta</taxon>
        <taxon>Magnoliopsida</taxon>
        <taxon>eudicotyledons</taxon>
        <taxon>Gunneridae</taxon>
        <taxon>Pentapetalae</taxon>
        <taxon>rosids</taxon>
        <taxon>malvids</taxon>
        <taxon>Myrtales</taxon>
        <taxon>Lythraceae</taxon>
        <taxon>Punica</taxon>
    </lineage>
</organism>
<reference evidence="2 3" key="1">
    <citation type="submission" date="2017-11" db="EMBL/GenBank/DDBJ databases">
        <title>De-novo sequencing of pomegranate (Punica granatum L.) genome.</title>
        <authorList>
            <person name="Akparov Z."/>
            <person name="Amiraslanov A."/>
            <person name="Hajiyeva S."/>
            <person name="Abbasov M."/>
            <person name="Kaur K."/>
            <person name="Hamwieh A."/>
            <person name="Solovyev V."/>
            <person name="Salamov A."/>
            <person name="Braich B."/>
            <person name="Kosarev P."/>
            <person name="Mahmoud A."/>
            <person name="Hajiyev E."/>
            <person name="Babayeva S."/>
            <person name="Izzatullayeva V."/>
            <person name="Mammadov A."/>
            <person name="Mammadov A."/>
            <person name="Sharifova S."/>
            <person name="Ojaghi J."/>
            <person name="Eynullazada K."/>
            <person name="Bayramov B."/>
            <person name="Abdulazimova A."/>
            <person name="Shahmuradov I."/>
        </authorList>
    </citation>
    <scope>NUCLEOTIDE SEQUENCE [LARGE SCALE GENOMIC DNA]</scope>
    <source>
        <strain evidence="3">cv. AG2017</strain>
        <tissue evidence="2">Leaf</tissue>
    </source>
</reference>
<protein>
    <submittedName>
        <fullName evidence="2">Uncharacterized protein</fullName>
    </submittedName>
</protein>
<gene>
    <name evidence="2" type="ORF">CRG98_002684</name>
</gene>
<feature type="compositionally biased region" description="Basic and acidic residues" evidence="1">
    <location>
        <begin position="1"/>
        <end position="15"/>
    </location>
</feature>
<dbReference type="AlphaFoldDB" id="A0A2I0L868"/>
<evidence type="ECO:0000313" key="3">
    <source>
        <dbReference type="Proteomes" id="UP000233551"/>
    </source>
</evidence>
<dbReference type="Proteomes" id="UP000233551">
    <property type="component" value="Unassembled WGS sequence"/>
</dbReference>
<evidence type="ECO:0000256" key="1">
    <source>
        <dbReference type="SAM" id="MobiDB-lite"/>
    </source>
</evidence>
<proteinExistence type="predicted"/>
<feature type="region of interest" description="Disordered" evidence="1">
    <location>
        <begin position="1"/>
        <end position="43"/>
    </location>
</feature>
<accession>A0A2I0L868</accession>